<keyword evidence="7" id="KW-1185">Reference proteome</keyword>
<evidence type="ECO:0000259" key="4">
    <source>
        <dbReference type="Pfam" id="PF00669"/>
    </source>
</evidence>
<reference evidence="6 7" key="1">
    <citation type="submission" date="2018-11" db="EMBL/GenBank/DDBJ databases">
        <title>Cryobacterium sp. nov., isolated from rhizosphere soil of lettuce.</title>
        <authorList>
            <person name="Wang Y."/>
        </authorList>
    </citation>
    <scope>NUCLEOTIDE SEQUENCE [LARGE SCALE GENOMIC DNA]</scope>
    <source>
        <strain evidence="6 7">NEAU-85</strain>
    </source>
</reference>
<dbReference type="GO" id="GO:0071973">
    <property type="term" value="P:bacterial-type flagellum-dependent cell motility"/>
    <property type="evidence" value="ECO:0007669"/>
    <property type="project" value="InterPro"/>
</dbReference>
<dbReference type="PANTHER" id="PTHR42792">
    <property type="entry name" value="FLAGELLIN"/>
    <property type="match status" value="1"/>
</dbReference>
<dbReference type="Pfam" id="PF00669">
    <property type="entry name" value="Flagellin_N"/>
    <property type="match status" value="1"/>
</dbReference>
<keyword evidence="6" id="KW-0282">Flagellum</keyword>
<comment type="subcellular location">
    <subcellularLocation>
        <location evidence="1">Bacterial flagellum</location>
    </subcellularLocation>
</comment>
<evidence type="ECO:0000256" key="1">
    <source>
        <dbReference type="ARBA" id="ARBA00004365"/>
    </source>
</evidence>
<comment type="similarity">
    <text evidence="2">Belongs to the bacterial flagellin family.</text>
</comment>
<keyword evidence="3" id="KW-0975">Bacterial flagellum</keyword>
<protein>
    <submittedName>
        <fullName evidence="6">Flagellar hook-associated protein 3</fullName>
    </submittedName>
</protein>
<feature type="domain" description="Flagellin N-terminal" evidence="4">
    <location>
        <begin position="8"/>
        <end position="141"/>
    </location>
</feature>
<dbReference type="PRINTS" id="PR00207">
    <property type="entry name" value="FLAGELLIN"/>
</dbReference>
<evidence type="ECO:0000259" key="5">
    <source>
        <dbReference type="Pfam" id="PF00700"/>
    </source>
</evidence>
<sequence length="305" mass="32231">MITRVTSQTSMRSAQRNLQANMAQLHKLQEQAMSHKAINRPSDDPAATADSLKVRADQRAVEQYSRNADNGNGWLTTIDSALSSTNSLLRRVRDLTVQGANDGALSQTAKDAIAAELDGLGEELLAQANTTYLGRNVFAGTTGAGAAFNGDHTFNGVAGATVERRIGPGSTVRVDIDGAAVFGQADTTAGTDDSVFALVAKIASELRGTNPGGPVNVATNLTALDAHMKTIAGQQAQVGARQNQIERAEGLLMEQKGSLEAQRAGVEDIDLSQVILDLKTQEVTYQSALAVTARVLQPTLMDFLR</sequence>
<keyword evidence="6" id="KW-0969">Cilium</keyword>
<accession>A0A3M8LMS5</accession>
<dbReference type="InterPro" id="IPR013384">
    <property type="entry name" value="Flagell_FlgL"/>
</dbReference>
<dbReference type="RefSeq" id="WP_123044731.1">
    <property type="nucleotide sequence ID" value="NZ_RDSR01000003.1"/>
</dbReference>
<comment type="caution">
    <text evidence="6">The sequence shown here is derived from an EMBL/GenBank/DDBJ whole genome shotgun (WGS) entry which is preliminary data.</text>
</comment>
<evidence type="ECO:0000256" key="2">
    <source>
        <dbReference type="ARBA" id="ARBA00005709"/>
    </source>
</evidence>
<dbReference type="Proteomes" id="UP000279859">
    <property type="component" value="Unassembled WGS sequence"/>
</dbReference>
<dbReference type="Gene3D" id="1.20.1330.10">
    <property type="entry name" value="f41 fragment of flagellin, N-terminal domain"/>
    <property type="match status" value="1"/>
</dbReference>
<dbReference type="InterPro" id="IPR001492">
    <property type="entry name" value="Flagellin"/>
</dbReference>
<proteinExistence type="inferred from homology"/>
<dbReference type="OrthoDB" id="9758307at2"/>
<dbReference type="Pfam" id="PF00700">
    <property type="entry name" value="Flagellin_C"/>
    <property type="match status" value="1"/>
</dbReference>
<feature type="domain" description="Flagellin C-terminal" evidence="5">
    <location>
        <begin position="222"/>
        <end position="300"/>
    </location>
</feature>
<dbReference type="PANTHER" id="PTHR42792:SF1">
    <property type="entry name" value="FLAGELLAR HOOK-ASSOCIATED PROTEIN 3"/>
    <property type="match status" value="1"/>
</dbReference>
<dbReference type="GO" id="GO:0009424">
    <property type="term" value="C:bacterial-type flagellum hook"/>
    <property type="evidence" value="ECO:0007669"/>
    <property type="project" value="InterPro"/>
</dbReference>
<keyword evidence="6" id="KW-0966">Cell projection</keyword>
<evidence type="ECO:0000313" key="6">
    <source>
        <dbReference type="EMBL" id="RNE66691.1"/>
    </source>
</evidence>
<dbReference type="NCBIfam" id="TIGR02550">
    <property type="entry name" value="flagell_flgL"/>
    <property type="match status" value="1"/>
</dbReference>
<organism evidence="6 7">
    <name type="scientific">Cryobacterium tepidiphilum</name>
    <dbReference type="NCBI Taxonomy" id="2486026"/>
    <lineage>
        <taxon>Bacteria</taxon>
        <taxon>Bacillati</taxon>
        <taxon>Actinomycetota</taxon>
        <taxon>Actinomycetes</taxon>
        <taxon>Micrococcales</taxon>
        <taxon>Microbacteriaceae</taxon>
        <taxon>Cryobacterium</taxon>
    </lineage>
</organism>
<gene>
    <name evidence="6" type="primary">flgL</name>
    <name evidence="6" type="ORF">EEJ31_02565</name>
</gene>
<evidence type="ECO:0000313" key="7">
    <source>
        <dbReference type="Proteomes" id="UP000279859"/>
    </source>
</evidence>
<dbReference type="EMBL" id="RDSR01000003">
    <property type="protein sequence ID" value="RNE66691.1"/>
    <property type="molecule type" value="Genomic_DNA"/>
</dbReference>
<dbReference type="InterPro" id="IPR046358">
    <property type="entry name" value="Flagellin_C"/>
</dbReference>
<dbReference type="GO" id="GO:0005198">
    <property type="term" value="F:structural molecule activity"/>
    <property type="evidence" value="ECO:0007669"/>
    <property type="project" value="InterPro"/>
</dbReference>
<evidence type="ECO:0000256" key="3">
    <source>
        <dbReference type="ARBA" id="ARBA00023143"/>
    </source>
</evidence>
<dbReference type="InterPro" id="IPR001029">
    <property type="entry name" value="Flagellin_N"/>
</dbReference>
<dbReference type="SUPFAM" id="SSF64518">
    <property type="entry name" value="Phase 1 flagellin"/>
    <property type="match status" value="1"/>
</dbReference>
<name>A0A3M8LMS5_9MICO</name>
<dbReference type="AlphaFoldDB" id="A0A3M8LMS5"/>